<dbReference type="AlphaFoldDB" id="A0A7U2I6W5"/>
<dbReference type="VEuPathDB" id="FungiDB:JI435_420710"/>
<reference evidence="2" key="1">
    <citation type="journal article" date="2021" name="BMC Genomics">
        <title>Chromosome-level genome assembly and manually-curated proteome of model necrotroph Parastagonospora nodorum Sn15 reveals a genome-wide trove of candidate effector homologs, and redundancy of virulence-related functions within an accessory chromosome.</title>
        <authorList>
            <person name="Bertazzoni S."/>
            <person name="Jones D.A.B."/>
            <person name="Phan H.T."/>
            <person name="Tan K.-C."/>
            <person name="Hane J.K."/>
        </authorList>
    </citation>
    <scope>NUCLEOTIDE SEQUENCE [LARGE SCALE GENOMIC DNA]</scope>
    <source>
        <strain evidence="2">SN15 / ATCC MYA-4574 / FGSC 10173)</strain>
    </source>
</reference>
<accession>A0A7U2I6W5</accession>
<dbReference type="EMBL" id="CP069038">
    <property type="protein sequence ID" value="QRD04100.1"/>
    <property type="molecule type" value="Genomic_DNA"/>
</dbReference>
<evidence type="ECO:0000313" key="2">
    <source>
        <dbReference type="Proteomes" id="UP000663193"/>
    </source>
</evidence>
<evidence type="ECO:0000313" key="1">
    <source>
        <dbReference type="EMBL" id="QRD04100.1"/>
    </source>
</evidence>
<dbReference type="Proteomes" id="UP000663193">
    <property type="component" value="Chromosome 16"/>
</dbReference>
<sequence>MNQGYGVSKDMFTRKSPVLHRTNTFEQLSDAGLAIHTIRSVALSGLRLVHYSFILEDPRAKMRGPTTESAQTAAELYAAC</sequence>
<proteinExistence type="predicted"/>
<keyword evidence="2" id="KW-1185">Reference proteome</keyword>
<organism evidence="1 2">
    <name type="scientific">Phaeosphaeria nodorum (strain SN15 / ATCC MYA-4574 / FGSC 10173)</name>
    <name type="common">Glume blotch fungus</name>
    <name type="synonym">Parastagonospora nodorum</name>
    <dbReference type="NCBI Taxonomy" id="321614"/>
    <lineage>
        <taxon>Eukaryota</taxon>
        <taxon>Fungi</taxon>
        <taxon>Dikarya</taxon>
        <taxon>Ascomycota</taxon>
        <taxon>Pezizomycotina</taxon>
        <taxon>Dothideomycetes</taxon>
        <taxon>Pleosporomycetidae</taxon>
        <taxon>Pleosporales</taxon>
        <taxon>Pleosporineae</taxon>
        <taxon>Phaeosphaeriaceae</taxon>
        <taxon>Parastagonospora</taxon>
    </lineage>
</organism>
<gene>
    <name evidence="1" type="ORF">JI435_420710</name>
</gene>
<name>A0A7U2I6W5_PHANO</name>
<protein>
    <submittedName>
        <fullName evidence="1">Uncharacterized protein</fullName>
    </submittedName>
</protein>